<keyword evidence="2 7" id="KW-0813">Transport</keyword>
<feature type="transmembrane region" description="Helical" evidence="7">
    <location>
        <begin position="157"/>
        <end position="181"/>
    </location>
</feature>
<feature type="transmembrane region" description="Helical" evidence="7">
    <location>
        <begin position="12"/>
        <end position="38"/>
    </location>
</feature>
<dbReference type="STRING" id="1469647.BC351_17400"/>
<feature type="domain" description="ABC transmembrane type-1" evidence="8">
    <location>
        <begin position="69"/>
        <end position="283"/>
    </location>
</feature>
<sequence length="294" mass="33220">MDKMLRRGSTIAFFISPALFLYSAIVFIPILASIYLSFYNWDVLNPMKFIGLDNYTRMFSDDDVFFVTIRNILFLLATSLIIQLPFGFFLALLLTGNVRGKDFFKLVFVMPAFLSSVAVGMMWTFIYNPQIGIINHLLDGLGLSSLKHLWLSDPQTVMWAVTIVVSWQFIGYTMILFIAAIQNISEEIFEAARLEGATGWKLVWHITLPLLKPIIKVNTILISIGSLRFFDLIYVMTGGGPANVSQTLVGYLQKRSFAQMEYGYGNSLSVILLLMCLIVTFAINQIIPTKDLDD</sequence>
<proteinExistence type="inferred from homology"/>
<protein>
    <submittedName>
        <fullName evidence="9">ABC transporter permease</fullName>
    </submittedName>
</protein>
<feature type="transmembrane region" description="Helical" evidence="7">
    <location>
        <begin position="106"/>
        <end position="126"/>
    </location>
</feature>
<evidence type="ECO:0000256" key="3">
    <source>
        <dbReference type="ARBA" id="ARBA00022475"/>
    </source>
</evidence>
<feature type="transmembrane region" description="Helical" evidence="7">
    <location>
        <begin position="264"/>
        <end position="287"/>
    </location>
</feature>
<dbReference type="Proteomes" id="UP000190626">
    <property type="component" value="Unassembled WGS sequence"/>
</dbReference>
<evidence type="ECO:0000259" key="8">
    <source>
        <dbReference type="PROSITE" id="PS50928"/>
    </source>
</evidence>
<feature type="transmembrane region" description="Helical" evidence="7">
    <location>
        <begin position="202"/>
        <end position="226"/>
    </location>
</feature>
<dbReference type="Pfam" id="PF00528">
    <property type="entry name" value="BPD_transp_1"/>
    <property type="match status" value="1"/>
</dbReference>
<comment type="subcellular location">
    <subcellularLocation>
        <location evidence="1 7">Cell membrane</location>
        <topology evidence="1 7">Multi-pass membrane protein</topology>
    </subcellularLocation>
</comment>
<organism evidence="9 10">
    <name type="scientific">Paenibacillus ferrarius</name>
    <dbReference type="NCBI Taxonomy" id="1469647"/>
    <lineage>
        <taxon>Bacteria</taxon>
        <taxon>Bacillati</taxon>
        <taxon>Bacillota</taxon>
        <taxon>Bacilli</taxon>
        <taxon>Bacillales</taxon>
        <taxon>Paenibacillaceae</taxon>
        <taxon>Paenibacillus</taxon>
    </lineage>
</organism>
<dbReference type="OrthoDB" id="152280at2"/>
<dbReference type="SUPFAM" id="SSF161098">
    <property type="entry name" value="MetI-like"/>
    <property type="match status" value="1"/>
</dbReference>
<comment type="caution">
    <text evidence="9">The sequence shown here is derived from an EMBL/GenBank/DDBJ whole genome shotgun (WGS) entry which is preliminary data.</text>
</comment>
<dbReference type="AlphaFoldDB" id="A0A1V4HPY6"/>
<dbReference type="PANTHER" id="PTHR30193:SF37">
    <property type="entry name" value="INNER MEMBRANE ABC TRANSPORTER PERMEASE PROTEIN YCJO"/>
    <property type="match status" value="1"/>
</dbReference>
<dbReference type="PANTHER" id="PTHR30193">
    <property type="entry name" value="ABC TRANSPORTER PERMEASE PROTEIN"/>
    <property type="match status" value="1"/>
</dbReference>
<dbReference type="CDD" id="cd06261">
    <property type="entry name" value="TM_PBP2"/>
    <property type="match status" value="1"/>
</dbReference>
<feature type="transmembrane region" description="Helical" evidence="7">
    <location>
        <begin position="232"/>
        <end position="252"/>
    </location>
</feature>
<keyword evidence="4 7" id="KW-0812">Transmembrane</keyword>
<feature type="transmembrane region" description="Helical" evidence="7">
    <location>
        <begin position="72"/>
        <end position="94"/>
    </location>
</feature>
<reference evidence="10" key="1">
    <citation type="submission" date="2016-07" db="EMBL/GenBank/DDBJ databases">
        <authorList>
            <person name="Florea S."/>
            <person name="Webb J.S."/>
            <person name="Jaromczyk J."/>
            <person name="Schardl C.L."/>
        </authorList>
    </citation>
    <scope>NUCLEOTIDE SEQUENCE [LARGE SCALE GENOMIC DNA]</scope>
    <source>
        <strain evidence="10">CY1</strain>
    </source>
</reference>
<evidence type="ECO:0000313" key="9">
    <source>
        <dbReference type="EMBL" id="OPH60274.1"/>
    </source>
</evidence>
<evidence type="ECO:0000256" key="6">
    <source>
        <dbReference type="ARBA" id="ARBA00023136"/>
    </source>
</evidence>
<gene>
    <name evidence="9" type="ORF">BC351_17400</name>
</gene>
<dbReference type="InterPro" id="IPR051393">
    <property type="entry name" value="ABC_transporter_permease"/>
</dbReference>
<keyword evidence="5 7" id="KW-1133">Transmembrane helix</keyword>
<dbReference type="InterPro" id="IPR000515">
    <property type="entry name" value="MetI-like"/>
</dbReference>
<comment type="similarity">
    <text evidence="7">Belongs to the binding-protein-dependent transport system permease family.</text>
</comment>
<keyword evidence="10" id="KW-1185">Reference proteome</keyword>
<dbReference type="PROSITE" id="PS50928">
    <property type="entry name" value="ABC_TM1"/>
    <property type="match status" value="1"/>
</dbReference>
<dbReference type="InterPro" id="IPR035906">
    <property type="entry name" value="MetI-like_sf"/>
</dbReference>
<evidence type="ECO:0000256" key="7">
    <source>
        <dbReference type="RuleBase" id="RU363032"/>
    </source>
</evidence>
<dbReference type="RefSeq" id="WP_079409735.1">
    <property type="nucleotide sequence ID" value="NZ_MBTG01000004.1"/>
</dbReference>
<evidence type="ECO:0000256" key="5">
    <source>
        <dbReference type="ARBA" id="ARBA00022989"/>
    </source>
</evidence>
<keyword evidence="6 7" id="KW-0472">Membrane</keyword>
<evidence type="ECO:0000313" key="10">
    <source>
        <dbReference type="Proteomes" id="UP000190626"/>
    </source>
</evidence>
<accession>A0A1V4HPY6</accession>
<evidence type="ECO:0000256" key="1">
    <source>
        <dbReference type="ARBA" id="ARBA00004651"/>
    </source>
</evidence>
<dbReference type="EMBL" id="MBTG01000004">
    <property type="protein sequence ID" value="OPH60274.1"/>
    <property type="molecule type" value="Genomic_DNA"/>
</dbReference>
<evidence type="ECO:0000256" key="2">
    <source>
        <dbReference type="ARBA" id="ARBA00022448"/>
    </source>
</evidence>
<dbReference type="Gene3D" id="1.10.3720.10">
    <property type="entry name" value="MetI-like"/>
    <property type="match status" value="1"/>
</dbReference>
<dbReference type="GO" id="GO:0005886">
    <property type="term" value="C:plasma membrane"/>
    <property type="evidence" value="ECO:0007669"/>
    <property type="project" value="UniProtKB-SubCell"/>
</dbReference>
<keyword evidence="3" id="KW-1003">Cell membrane</keyword>
<evidence type="ECO:0000256" key="4">
    <source>
        <dbReference type="ARBA" id="ARBA00022692"/>
    </source>
</evidence>
<name>A0A1V4HPY6_9BACL</name>
<dbReference type="GO" id="GO:0055085">
    <property type="term" value="P:transmembrane transport"/>
    <property type="evidence" value="ECO:0007669"/>
    <property type="project" value="InterPro"/>
</dbReference>